<sequence length="229" mass="26956">MGNAVVSLISSFTSAIGDFLRAPLDFLSGKSCSSVCGSTWDLICYIENFCVANLIKLLAVLVLLYIVLLFLYLLYKVGICGCIGKGFSRMLRACVSSCFYASEYTCMYLWYKIKRIRRIREEQKQIEMEDYLYSSSTTEDDIEEARYATFGRTFSQKFRDDRRRLHMQRSLKPRSHRIRVGISKHSVVMDEREPRFRHRNGRSMHNIRVTHTSRFVQKAHGRRIHHRRW</sequence>
<reference evidence="2 3" key="1">
    <citation type="journal article" date="2022" name="Cell">
        <title>Repeat-based holocentromeres influence genome architecture and karyotype evolution.</title>
        <authorList>
            <person name="Hofstatter P.G."/>
            <person name="Thangavel G."/>
            <person name="Lux T."/>
            <person name="Neumann P."/>
            <person name="Vondrak T."/>
            <person name="Novak P."/>
            <person name="Zhang M."/>
            <person name="Costa L."/>
            <person name="Castellani M."/>
            <person name="Scott A."/>
            <person name="Toegelov H."/>
            <person name="Fuchs J."/>
            <person name="Mata-Sucre Y."/>
            <person name="Dias Y."/>
            <person name="Vanzela A.L.L."/>
            <person name="Huettel B."/>
            <person name="Almeida C.C.S."/>
            <person name="Simkova H."/>
            <person name="Souza G."/>
            <person name="Pedrosa-Harand A."/>
            <person name="Macas J."/>
            <person name="Mayer K.F.X."/>
            <person name="Houben A."/>
            <person name="Marques A."/>
        </authorList>
    </citation>
    <scope>NUCLEOTIDE SEQUENCE [LARGE SCALE GENOMIC DNA]</scope>
    <source>
        <strain evidence="2">RhyTen1mFocal</strain>
    </source>
</reference>
<evidence type="ECO:0000313" key="2">
    <source>
        <dbReference type="EMBL" id="KAJ3687919.1"/>
    </source>
</evidence>
<organism evidence="2 3">
    <name type="scientific">Rhynchospora tenuis</name>
    <dbReference type="NCBI Taxonomy" id="198213"/>
    <lineage>
        <taxon>Eukaryota</taxon>
        <taxon>Viridiplantae</taxon>
        <taxon>Streptophyta</taxon>
        <taxon>Embryophyta</taxon>
        <taxon>Tracheophyta</taxon>
        <taxon>Spermatophyta</taxon>
        <taxon>Magnoliopsida</taxon>
        <taxon>Liliopsida</taxon>
        <taxon>Poales</taxon>
        <taxon>Cyperaceae</taxon>
        <taxon>Cyperoideae</taxon>
        <taxon>Rhynchosporeae</taxon>
        <taxon>Rhynchospora</taxon>
    </lineage>
</organism>
<comment type="caution">
    <text evidence="2">The sequence shown here is derived from an EMBL/GenBank/DDBJ whole genome shotgun (WGS) entry which is preliminary data.</text>
</comment>
<name>A0AAD6EKN7_9POAL</name>
<feature type="transmembrane region" description="Helical" evidence="1">
    <location>
        <begin position="90"/>
        <end position="111"/>
    </location>
</feature>
<feature type="transmembrane region" description="Helical" evidence="1">
    <location>
        <begin position="57"/>
        <end position="78"/>
    </location>
</feature>
<dbReference type="AlphaFoldDB" id="A0AAD6EKN7"/>
<dbReference type="PANTHER" id="PTHR35278">
    <property type="entry name" value="TRANSMEMBRANE PROTEIN-RELATED"/>
    <property type="match status" value="1"/>
</dbReference>
<keyword evidence="3" id="KW-1185">Reference proteome</keyword>
<accession>A0AAD6EKN7</accession>
<protein>
    <submittedName>
        <fullName evidence="2">Uncharacterized protein</fullName>
    </submittedName>
</protein>
<proteinExistence type="predicted"/>
<evidence type="ECO:0000313" key="3">
    <source>
        <dbReference type="Proteomes" id="UP001210211"/>
    </source>
</evidence>
<dbReference type="PANTHER" id="PTHR35278:SF1">
    <property type="entry name" value="F8K7.16"/>
    <property type="match status" value="1"/>
</dbReference>
<keyword evidence="1" id="KW-0812">Transmembrane</keyword>
<keyword evidence="1" id="KW-0472">Membrane</keyword>
<gene>
    <name evidence="2" type="ORF">LUZ61_017083</name>
</gene>
<evidence type="ECO:0000256" key="1">
    <source>
        <dbReference type="SAM" id="Phobius"/>
    </source>
</evidence>
<keyword evidence="1" id="KW-1133">Transmembrane helix</keyword>
<dbReference type="EMBL" id="JAMRDG010000002">
    <property type="protein sequence ID" value="KAJ3687919.1"/>
    <property type="molecule type" value="Genomic_DNA"/>
</dbReference>
<dbReference type="Proteomes" id="UP001210211">
    <property type="component" value="Unassembled WGS sequence"/>
</dbReference>